<dbReference type="AlphaFoldDB" id="A0ABD3QZ00"/>
<evidence type="ECO:0000313" key="1">
    <source>
        <dbReference type="EMBL" id="KAL3805520.1"/>
    </source>
</evidence>
<dbReference type="EMBL" id="JALLAZ020000029">
    <property type="protein sequence ID" value="KAL3805520.1"/>
    <property type="molecule type" value="Genomic_DNA"/>
</dbReference>
<reference evidence="1 2" key="1">
    <citation type="submission" date="2024-10" db="EMBL/GenBank/DDBJ databases">
        <title>Updated reference genomes for cyclostephanoid diatoms.</title>
        <authorList>
            <person name="Roberts W.R."/>
            <person name="Alverson A.J."/>
        </authorList>
    </citation>
    <scope>NUCLEOTIDE SEQUENCE [LARGE SCALE GENOMIC DNA]</scope>
    <source>
        <strain evidence="1 2">AJA276-08</strain>
    </source>
</reference>
<name>A0ABD3QZ00_9STRA</name>
<comment type="caution">
    <text evidence="1">The sequence shown here is derived from an EMBL/GenBank/DDBJ whole genome shotgun (WGS) entry which is preliminary data.</text>
</comment>
<sequence length="358" mass="37947">MKRAVSSLAGWMIRAALGTGGRLRCSEAMMGGNDSKTPTSGLYVDLRLPIGSPGRSLAEARSAGFVPTPSALEARSFSVTDPSKFSSDQIEVLLRQKSFAGQLQHAVGDTTSGEALAKDDVLAQLARDAKGGALGLCTCFWRRDIDYQPPSGNLDVGVCASSPPNVDGSIDLRETGADASYAEGWIRLPGTAGGPSFAFILKSENGVERPGYWVRTGNFFAYAIGRPKDPNTAQSLGCHERCSAIEEYTGRSLGEAAQSIVSDLATQMRIAGSYVGLCGEVTMSCAWNILHSTDPSLVGCTLVGSDTVSCSTLSIERGRNKLEVGDIFSQYIVGCNRVIRKWEVVEIDGDSDLPGVNE</sequence>
<accession>A0ABD3QZ00</accession>
<evidence type="ECO:0000313" key="2">
    <source>
        <dbReference type="Proteomes" id="UP001530315"/>
    </source>
</evidence>
<protein>
    <submittedName>
        <fullName evidence="1">Uncharacterized protein</fullName>
    </submittedName>
</protein>
<proteinExistence type="predicted"/>
<dbReference type="Proteomes" id="UP001530315">
    <property type="component" value="Unassembled WGS sequence"/>
</dbReference>
<keyword evidence="2" id="KW-1185">Reference proteome</keyword>
<gene>
    <name evidence="1" type="ORF">ACHAW5_011191</name>
</gene>
<organism evidence="1 2">
    <name type="scientific">Stephanodiscus triporus</name>
    <dbReference type="NCBI Taxonomy" id="2934178"/>
    <lineage>
        <taxon>Eukaryota</taxon>
        <taxon>Sar</taxon>
        <taxon>Stramenopiles</taxon>
        <taxon>Ochrophyta</taxon>
        <taxon>Bacillariophyta</taxon>
        <taxon>Coscinodiscophyceae</taxon>
        <taxon>Thalassiosirophycidae</taxon>
        <taxon>Stephanodiscales</taxon>
        <taxon>Stephanodiscaceae</taxon>
        <taxon>Stephanodiscus</taxon>
    </lineage>
</organism>